<keyword evidence="9" id="KW-0812">Transmembrane</keyword>
<dbReference type="Proteomes" id="UP000295391">
    <property type="component" value="Unassembled WGS sequence"/>
</dbReference>
<dbReference type="GO" id="GO:0005506">
    <property type="term" value="F:iron ion binding"/>
    <property type="evidence" value="ECO:0007669"/>
    <property type="project" value="InterPro"/>
</dbReference>
<dbReference type="PRINTS" id="PR00605">
    <property type="entry name" value="CYTCHROMECIC"/>
</dbReference>
<keyword evidence="2" id="KW-0813">Transport</keyword>
<dbReference type="InterPro" id="IPR008168">
    <property type="entry name" value="Cyt_C_IC"/>
</dbReference>
<evidence type="ECO:0000313" key="11">
    <source>
        <dbReference type="EMBL" id="TDQ64393.1"/>
    </source>
</evidence>
<evidence type="ECO:0000256" key="7">
    <source>
        <dbReference type="ARBA" id="ARBA00023004"/>
    </source>
</evidence>
<dbReference type="RefSeq" id="WP_133573005.1">
    <property type="nucleotide sequence ID" value="NZ_SNYR01000002.1"/>
</dbReference>
<protein>
    <submittedName>
        <fullName evidence="11">Cytochrome c</fullName>
    </submittedName>
</protein>
<comment type="caution">
    <text evidence="11">The sequence shown here is derived from an EMBL/GenBank/DDBJ whole genome shotgun (WGS) entry which is preliminary data.</text>
</comment>
<accession>A0A4R6VQ57</accession>
<evidence type="ECO:0000256" key="9">
    <source>
        <dbReference type="SAM" id="Phobius"/>
    </source>
</evidence>
<reference evidence="11 12" key="1">
    <citation type="submission" date="2019-03" db="EMBL/GenBank/DDBJ databases">
        <title>Genomic Encyclopedia of Type Strains, Phase III (KMG-III): the genomes of soil and plant-associated and newly described type strains.</title>
        <authorList>
            <person name="Whitman W."/>
        </authorList>
    </citation>
    <scope>NUCLEOTIDE SEQUENCE [LARGE SCALE GENOMIC DNA]</scope>
    <source>
        <strain evidence="11 12">CGMCC 1.7002</strain>
    </source>
</reference>
<dbReference type="PANTHER" id="PTHR35008">
    <property type="entry name" value="BLL4482 PROTEIN-RELATED"/>
    <property type="match status" value="1"/>
</dbReference>
<evidence type="ECO:0000256" key="4">
    <source>
        <dbReference type="ARBA" id="ARBA00022660"/>
    </source>
</evidence>
<keyword evidence="6" id="KW-0249">Electron transport</keyword>
<name>A0A4R6VQ57_9HYPH</name>
<evidence type="ECO:0000259" key="10">
    <source>
        <dbReference type="PROSITE" id="PS51007"/>
    </source>
</evidence>
<keyword evidence="9" id="KW-1133">Transmembrane helix</keyword>
<dbReference type="AlphaFoldDB" id="A0A4R6VQ57"/>
<organism evidence="11 12">
    <name type="scientific">Maritalea mobilis</name>
    <dbReference type="NCBI Taxonomy" id="483324"/>
    <lineage>
        <taxon>Bacteria</taxon>
        <taxon>Pseudomonadati</taxon>
        <taxon>Pseudomonadota</taxon>
        <taxon>Alphaproteobacteria</taxon>
        <taxon>Hyphomicrobiales</taxon>
        <taxon>Devosiaceae</taxon>
        <taxon>Maritalea</taxon>
    </lineage>
</organism>
<keyword evidence="7 8" id="KW-0408">Iron</keyword>
<proteinExistence type="predicted"/>
<dbReference type="InterPro" id="IPR009056">
    <property type="entry name" value="Cyt_c-like_dom"/>
</dbReference>
<comment type="cofactor">
    <cofactor evidence="1">
        <name>heme c</name>
        <dbReference type="ChEBI" id="CHEBI:61717"/>
    </cofactor>
</comment>
<keyword evidence="9" id="KW-0472">Membrane</keyword>
<evidence type="ECO:0000256" key="3">
    <source>
        <dbReference type="ARBA" id="ARBA00022617"/>
    </source>
</evidence>
<gene>
    <name evidence="11" type="ORF">ATL17_2412</name>
</gene>
<dbReference type="GO" id="GO:0020037">
    <property type="term" value="F:heme binding"/>
    <property type="evidence" value="ECO:0007669"/>
    <property type="project" value="InterPro"/>
</dbReference>
<dbReference type="Gene3D" id="1.10.760.10">
    <property type="entry name" value="Cytochrome c-like domain"/>
    <property type="match status" value="1"/>
</dbReference>
<evidence type="ECO:0000313" key="12">
    <source>
        <dbReference type="Proteomes" id="UP000295391"/>
    </source>
</evidence>
<dbReference type="EMBL" id="SNYR01000002">
    <property type="protein sequence ID" value="TDQ64393.1"/>
    <property type="molecule type" value="Genomic_DNA"/>
</dbReference>
<sequence>MKNTNKWALAVIFILVLAGGYWGYTQFATPQVDQKTGLLAYKNPRVIAAGQEIYQANCAACHGDNLEGEANWQQPKPTGRMPAPPHNETGHTWHHSDELLFNITKYGIARLSNNPNYQTDMPIYEDILSDDEIVAVLAYIKSTWPTEVQQRHDQINAGS</sequence>
<evidence type="ECO:0000256" key="5">
    <source>
        <dbReference type="ARBA" id="ARBA00022723"/>
    </source>
</evidence>
<dbReference type="OrthoDB" id="9811281at2"/>
<evidence type="ECO:0000256" key="1">
    <source>
        <dbReference type="ARBA" id="ARBA00001926"/>
    </source>
</evidence>
<dbReference type="GO" id="GO:0009055">
    <property type="term" value="F:electron transfer activity"/>
    <property type="evidence" value="ECO:0007669"/>
    <property type="project" value="InterPro"/>
</dbReference>
<dbReference type="Pfam" id="PF00034">
    <property type="entry name" value="Cytochrom_C"/>
    <property type="match status" value="1"/>
</dbReference>
<evidence type="ECO:0000256" key="2">
    <source>
        <dbReference type="ARBA" id="ARBA00022448"/>
    </source>
</evidence>
<dbReference type="PROSITE" id="PS51007">
    <property type="entry name" value="CYTC"/>
    <property type="match status" value="1"/>
</dbReference>
<dbReference type="SUPFAM" id="SSF46626">
    <property type="entry name" value="Cytochrome c"/>
    <property type="match status" value="1"/>
</dbReference>
<feature type="domain" description="Cytochrome c" evidence="10">
    <location>
        <begin position="45"/>
        <end position="144"/>
    </location>
</feature>
<keyword evidence="3 8" id="KW-0349">Heme</keyword>
<feature type="transmembrane region" description="Helical" evidence="9">
    <location>
        <begin position="7"/>
        <end position="24"/>
    </location>
</feature>
<keyword evidence="4" id="KW-0679">Respiratory chain</keyword>
<keyword evidence="12" id="KW-1185">Reference proteome</keyword>
<keyword evidence="5 8" id="KW-0479">Metal-binding</keyword>
<evidence type="ECO:0000256" key="8">
    <source>
        <dbReference type="PROSITE-ProRule" id="PRU00433"/>
    </source>
</evidence>
<evidence type="ECO:0000256" key="6">
    <source>
        <dbReference type="ARBA" id="ARBA00022982"/>
    </source>
</evidence>
<dbReference type="PANTHER" id="PTHR35008:SF4">
    <property type="entry name" value="BLL4482 PROTEIN"/>
    <property type="match status" value="1"/>
</dbReference>
<dbReference type="InterPro" id="IPR036909">
    <property type="entry name" value="Cyt_c-like_dom_sf"/>
</dbReference>
<dbReference type="InterPro" id="IPR051459">
    <property type="entry name" value="Cytochrome_c-type_DH"/>
</dbReference>